<dbReference type="PANTHER" id="PTHR23192">
    <property type="entry name" value="OLFACTOMEDIN-RELATED"/>
    <property type="match status" value="1"/>
</dbReference>
<keyword evidence="18" id="KW-0106">Calcium</keyword>
<dbReference type="GO" id="GO:0046872">
    <property type="term" value="F:metal ion binding"/>
    <property type="evidence" value="ECO:0007669"/>
    <property type="project" value="UniProtKB-KW"/>
</dbReference>
<proteinExistence type="predicted"/>
<evidence type="ECO:0000256" key="18">
    <source>
        <dbReference type="ARBA" id="ARBA00022837"/>
    </source>
</evidence>
<evidence type="ECO:0000256" key="25">
    <source>
        <dbReference type="ARBA" id="ARBA00023157"/>
    </source>
</evidence>
<dbReference type="EMBL" id="JAUCMX010000019">
    <property type="protein sequence ID" value="KAK3516602.1"/>
    <property type="molecule type" value="Genomic_DNA"/>
</dbReference>
<evidence type="ECO:0000313" key="32">
    <source>
        <dbReference type="EMBL" id="KAK3516602.1"/>
    </source>
</evidence>
<evidence type="ECO:0000256" key="9">
    <source>
        <dbReference type="ARBA" id="ARBA00004569"/>
    </source>
</evidence>
<keyword evidence="26" id="KW-0966">Cell projection</keyword>
<dbReference type="PROSITE" id="PS51132">
    <property type="entry name" value="OLF"/>
    <property type="match status" value="1"/>
</dbReference>
<evidence type="ECO:0000256" key="16">
    <source>
        <dbReference type="ARBA" id="ARBA00022792"/>
    </source>
</evidence>
<dbReference type="GO" id="GO:0031410">
    <property type="term" value="C:cytoplasmic vesicle"/>
    <property type="evidence" value="ECO:0007669"/>
    <property type="project" value="UniProtKB-SubCell"/>
</dbReference>
<keyword evidence="28" id="KW-0968">Cytoplasmic vesicle</keyword>
<dbReference type="GO" id="GO:0005743">
    <property type="term" value="C:mitochondrial inner membrane"/>
    <property type="evidence" value="ECO:0007669"/>
    <property type="project" value="UniProtKB-SubCell"/>
</dbReference>
<evidence type="ECO:0000256" key="6">
    <source>
        <dbReference type="ARBA" id="ARBA00004541"/>
    </source>
</evidence>
<evidence type="ECO:0000256" key="4">
    <source>
        <dbReference type="ARBA" id="ARBA00004427"/>
    </source>
</evidence>
<evidence type="ECO:0000256" key="24">
    <source>
        <dbReference type="ARBA" id="ARBA00023139"/>
    </source>
</evidence>
<evidence type="ECO:0000256" key="10">
    <source>
        <dbReference type="ARBA" id="ARBA00017216"/>
    </source>
</evidence>
<comment type="subcellular location">
    <subcellularLocation>
        <location evidence="1">Cell projection</location>
        <location evidence="1">Cilium</location>
    </subcellularLocation>
    <subcellularLocation>
        <location evidence="6">Cytoplasmic vesicle</location>
    </subcellularLocation>
    <subcellularLocation>
        <location evidence="8">Golgi apparatus</location>
    </subcellularLocation>
    <subcellularLocation>
        <location evidence="2">Mitochondrion inner membrane</location>
    </subcellularLocation>
    <subcellularLocation>
        <location evidence="9">Mitochondrion intermembrane space</location>
    </subcellularLocation>
    <subcellularLocation>
        <location evidence="3">Mitochondrion outer membrane</location>
    </subcellularLocation>
    <subcellularLocation>
        <location evidence="4">Rough endoplasmic reticulum</location>
    </subcellularLocation>
    <subcellularLocation>
        <location evidence="7">Secreted</location>
        <location evidence="7">Extracellular exosome</location>
    </subcellularLocation>
    <subcellularLocation>
        <location evidence="5">Secreted</location>
        <location evidence="5">Extracellular space</location>
        <location evidence="5">Extracellular matrix</location>
    </subcellularLocation>
</comment>
<dbReference type="GO" id="GO:0005794">
    <property type="term" value="C:Golgi apparatus"/>
    <property type="evidence" value="ECO:0007669"/>
    <property type="project" value="UniProtKB-SubCell"/>
</dbReference>
<protein>
    <recommendedName>
        <fullName evidence="10">Myocilin</fullName>
    </recommendedName>
</protein>
<keyword evidence="14" id="KW-0732">Signal</keyword>
<reference evidence="32" key="1">
    <citation type="submission" date="2023-06" db="EMBL/GenBank/DDBJ databases">
        <title>Male Hemibagrus guttatus genome.</title>
        <authorList>
            <person name="Bian C."/>
        </authorList>
    </citation>
    <scope>NUCLEOTIDE SEQUENCE</scope>
    <source>
        <strain evidence="32">Male_cb2023</strain>
        <tissue evidence="32">Muscle</tissue>
    </source>
</reference>
<dbReference type="GO" id="GO:0001649">
    <property type="term" value="P:osteoblast differentiation"/>
    <property type="evidence" value="ECO:0007669"/>
    <property type="project" value="TreeGrafter"/>
</dbReference>
<feature type="domain" description="Olfactomedin-like" evidence="31">
    <location>
        <begin position="232"/>
        <end position="491"/>
    </location>
</feature>
<evidence type="ECO:0000256" key="2">
    <source>
        <dbReference type="ARBA" id="ARBA00004273"/>
    </source>
</evidence>
<keyword evidence="16" id="KW-0999">Mitochondrion inner membrane</keyword>
<evidence type="ECO:0000256" key="5">
    <source>
        <dbReference type="ARBA" id="ARBA00004498"/>
    </source>
</evidence>
<dbReference type="InterPro" id="IPR003112">
    <property type="entry name" value="Olfac-like_dom"/>
</dbReference>
<keyword evidence="15" id="KW-1000">Mitochondrion outer membrane</keyword>
<dbReference type="AlphaFoldDB" id="A0AAE0UT27"/>
<keyword evidence="11" id="KW-0964">Secreted</keyword>
<dbReference type="PANTHER" id="PTHR23192:SF33">
    <property type="entry name" value="MYOCILIN"/>
    <property type="match status" value="1"/>
</dbReference>
<evidence type="ECO:0000256" key="13">
    <source>
        <dbReference type="ARBA" id="ARBA00022723"/>
    </source>
</evidence>
<evidence type="ECO:0000256" key="20">
    <source>
        <dbReference type="ARBA" id="ARBA00023054"/>
    </source>
</evidence>
<dbReference type="Pfam" id="PF02191">
    <property type="entry name" value="OLF"/>
    <property type="match status" value="1"/>
</dbReference>
<gene>
    <name evidence="32" type="ORF">QTP70_021939</name>
</gene>
<keyword evidence="25" id="KW-1015">Disulfide bond</keyword>
<keyword evidence="12" id="KW-0272">Extracellular matrix</keyword>
<dbReference type="InterPro" id="IPR050605">
    <property type="entry name" value="Olfactomedin-like_domain"/>
</dbReference>
<name>A0AAE0UT27_9TELE</name>
<keyword evidence="17" id="KW-0256">Endoplasmic reticulum</keyword>
<evidence type="ECO:0000256" key="12">
    <source>
        <dbReference type="ARBA" id="ARBA00022530"/>
    </source>
</evidence>
<evidence type="ECO:0000256" key="19">
    <source>
        <dbReference type="ARBA" id="ARBA00023034"/>
    </source>
</evidence>
<dbReference type="Proteomes" id="UP001274896">
    <property type="component" value="Unassembled WGS sequence"/>
</dbReference>
<dbReference type="GO" id="GO:0005791">
    <property type="term" value="C:rough endoplasmic reticulum"/>
    <property type="evidence" value="ECO:0007669"/>
    <property type="project" value="UniProtKB-SubCell"/>
</dbReference>
<dbReference type="SMART" id="SM00284">
    <property type="entry name" value="OLF"/>
    <property type="match status" value="1"/>
</dbReference>
<keyword evidence="19" id="KW-0333">Golgi apparatus</keyword>
<accession>A0AAE0UT27</accession>
<evidence type="ECO:0000313" key="33">
    <source>
        <dbReference type="Proteomes" id="UP001274896"/>
    </source>
</evidence>
<evidence type="ECO:0000256" key="11">
    <source>
        <dbReference type="ARBA" id="ARBA00022525"/>
    </source>
</evidence>
<evidence type="ECO:0000256" key="3">
    <source>
        <dbReference type="ARBA" id="ARBA00004294"/>
    </source>
</evidence>
<evidence type="ECO:0000256" key="22">
    <source>
        <dbReference type="ARBA" id="ARBA00023128"/>
    </source>
</evidence>
<evidence type="ECO:0000256" key="15">
    <source>
        <dbReference type="ARBA" id="ARBA00022787"/>
    </source>
</evidence>
<evidence type="ECO:0000256" key="29">
    <source>
        <dbReference type="PROSITE-ProRule" id="PRU00446"/>
    </source>
</evidence>
<sequence length="493" mass="55454">QAERRIAETTRVNKRGVEIRIRAASKRNQGKQEAAKGCVFQPFTMWFLAVMWISSLLIGTQAQSTATFSRGNDRNRRCQYTFTVDSPTEASCPATASSAEMEALKSRLGLLEALVSRLTGGEASGTEAQVGLRTAYTQVTGERDRLQQEKARLTQQVGQLQQRVEELQREVERLKSRPCPQQPPQSVPLYDTSLQPGRDPSWSYGSPAYQELKAEVAEFPAPRSEGTEDSKGCGELLWVGEPVTHRKADSIAGRYGVWMQDPEAMSPYGSNMVWRIDTVGTEVRQLYGYEDMDQLSRGFPAKVLLLPEAVESTGAAMYRGSLYYQRRRSRTLVRYELVSESIAARRDLPHAGFHGQFPYSWGGYTDIDFAVDENGLWVIYSTNKAKGAIVVSQLDPHTLEVKKSWETNIRKTTVANAFMICGRLYTVASYASPNTTVNYSFDTATSQSKAVAIPFQNQHRYNSMIDYNAAQRKLFAWDNYHMVSYDIRLGKQQ</sequence>
<keyword evidence="22" id="KW-0496">Mitochondrion</keyword>
<comment type="caution">
    <text evidence="29">Lacks conserved residue(s) required for the propagation of feature annotation.</text>
</comment>
<evidence type="ECO:0000259" key="31">
    <source>
        <dbReference type="PROSITE" id="PS51132"/>
    </source>
</evidence>
<keyword evidence="24" id="KW-0564">Palmitate</keyword>
<dbReference type="Gene3D" id="1.20.5.400">
    <property type="match status" value="1"/>
</dbReference>
<evidence type="ECO:0000256" key="7">
    <source>
        <dbReference type="ARBA" id="ARBA00004550"/>
    </source>
</evidence>
<evidence type="ECO:0000256" key="17">
    <source>
        <dbReference type="ARBA" id="ARBA00022824"/>
    </source>
</evidence>
<dbReference type="GO" id="GO:0005929">
    <property type="term" value="C:cilium"/>
    <property type="evidence" value="ECO:0007669"/>
    <property type="project" value="UniProtKB-SubCell"/>
</dbReference>
<evidence type="ECO:0000256" key="14">
    <source>
        <dbReference type="ARBA" id="ARBA00022729"/>
    </source>
</evidence>
<dbReference type="GO" id="GO:0005758">
    <property type="term" value="C:mitochondrial intermembrane space"/>
    <property type="evidence" value="ECO:0007669"/>
    <property type="project" value="UniProtKB-SubCell"/>
</dbReference>
<feature type="non-terminal residue" evidence="32">
    <location>
        <position position="493"/>
    </location>
</feature>
<comment type="caution">
    <text evidence="32">The sequence shown here is derived from an EMBL/GenBank/DDBJ whole genome shotgun (WGS) entry which is preliminary data.</text>
</comment>
<evidence type="ECO:0000256" key="23">
    <source>
        <dbReference type="ARBA" id="ARBA00023136"/>
    </source>
</evidence>
<evidence type="ECO:0000256" key="30">
    <source>
        <dbReference type="SAM" id="MobiDB-lite"/>
    </source>
</evidence>
<dbReference type="GO" id="GO:0007165">
    <property type="term" value="P:signal transduction"/>
    <property type="evidence" value="ECO:0007669"/>
    <property type="project" value="TreeGrafter"/>
</dbReference>
<feature type="region of interest" description="Disordered" evidence="30">
    <location>
        <begin position="172"/>
        <end position="200"/>
    </location>
</feature>
<keyword evidence="23" id="KW-0472">Membrane</keyword>
<evidence type="ECO:0000256" key="21">
    <source>
        <dbReference type="ARBA" id="ARBA00023069"/>
    </source>
</evidence>
<keyword evidence="21" id="KW-0969">Cilium</keyword>
<keyword evidence="13" id="KW-0479">Metal-binding</keyword>
<evidence type="ECO:0000256" key="26">
    <source>
        <dbReference type="ARBA" id="ARBA00023273"/>
    </source>
</evidence>
<dbReference type="GO" id="GO:0005741">
    <property type="term" value="C:mitochondrial outer membrane"/>
    <property type="evidence" value="ECO:0007669"/>
    <property type="project" value="UniProtKB-SubCell"/>
</dbReference>
<keyword evidence="20" id="KW-0175">Coiled coil</keyword>
<dbReference type="GO" id="GO:0005615">
    <property type="term" value="C:extracellular space"/>
    <property type="evidence" value="ECO:0007669"/>
    <property type="project" value="TreeGrafter"/>
</dbReference>
<keyword evidence="33" id="KW-1185">Reference proteome</keyword>
<evidence type="ECO:0000256" key="27">
    <source>
        <dbReference type="ARBA" id="ARBA00023288"/>
    </source>
</evidence>
<evidence type="ECO:0000256" key="28">
    <source>
        <dbReference type="ARBA" id="ARBA00023329"/>
    </source>
</evidence>
<organism evidence="32 33">
    <name type="scientific">Hemibagrus guttatus</name>
    <dbReference type="NCBI Taxonomy" id="175788"/>
    <lineage>
        <taxon>Eukaryota</taxon>
        <taxon>Metazoa</taxon>
        <taxon>Chordata</taxon>
        <taxon>Craniata</taxon>
        <taxon>Vertebrata</taxon>
        <taxon>Euteleostomi</taxon>
        <taxon>Actinopterygii</taxon>
        <taxon>Neopterygii</taxon>
        <taxon>Teleostei</taxon>
        <taxon>Ostariophysi</taxon>
        <taxon>Siluriformes</taxon>
        <taxon>Bagridae</taxon>
        <taxon>Hemibagrus</taxon>
    </lineage>
</organism>
<keyword evidence="27" id="KW-0449">Lipoprotein</keyword>
<evidence type="ECO:0000256" key="8">
    <source>
        <dbReference type="ARBA" id="ARBA00004555"/>
    </source>
</evidence>
<evidence type="ECO:0000256" key="1">
    <source>
        <dbReference type="ARBA" id="ARBA00004138"/>
    </source>
</evidence>